<proteinExistence type="predicted"/>
<reference evidence="1 2" key="1">
    <citation type="submission" date="2014-03" db="EMBL/GenBank/DDBJ databases">
        <title>Draft genome of the hookworm Oesophagostomum dentatum.</title>
        <authorList>
            <person name="Mitreva M."/>
        </authorList>
    </citation>
    <scope>NUCLEOTIDE SEQUENCE [LARGE SCALE GENOMIC DNA]</scope>
    <source>
        <strain evidence="1 2">OD-Hann</strain>
    </source>
</reference>
<dbReference type="AlphaFoldDB" id="A0A0B1T9M0"/>
<gene>
    <name evidence="1" type="ORF">OESDEN_08064</name>
</gene>
<name>A0A0B1T9M0_OESDE</name>
<sequence length="164" mass="18859">MFTVDAATGVVRTAVRQYKEGQTYRVLVQAIDKTPTENSTKQESEVAKLEILAGDRPPQFLQQHYVVSLPEDSLVDYRRCSELNLIAHSTRIPFQCGRCSSSSISSDRRPQIEGRAHIFTLRIPWRTARRDLDVWHRSEKWRDSPAETSGLRRSVPNKAPQTHW</sequence>
<evidence type="ECO:0000313" key="1">
    <source>
        <dbReference type="EMBL" id="KHJ92055.1"/>
    </source>
</evidence>
<dbReference type="Proteomes" id="UP000053660">
    <property type="component" value="Unassembled WGS sequence"/>
</dbReference>
<protein>
    <recommendedName>
        <fullName evidence="3">Cadherin domain-containing protein</fullName>
    </recommendedName>
</protein>
<dbReference type="GO" id="GO:0005509">
    <property type="term" value="F:calcium ion binding"/>
    <property type="evidence" value="ECO:0007669"/>
    <property type="project" value="InterPro"/>
</dbReference>
<dbReference type="GO" id="GO:0016020">
    <property type="term" value="C:membrane"/>
    <property type="evidence" value="ECO:0007669"/>
    <property type="project" value="InterPro"/>
</dbReference>
<dbReference type="SUPFAM" id="SSF49313">
    <property type="entry name" value="Cadherin-like"/>
    <property type="match status" value="1"/>
</dbReference>
<dbReference type="EMBL" id="KN551602">
    <property type="protein sequence ID" value="KHJ92055.1"/>
    <property type="molecule type" value="Genomic_DNA"/>
</dbReference>
<dbReference type="OrthoDB" id="6252479at2759"/>
<accession>A0A0B1T9M0</accession>
<keyword evidence="2" id="KW-1185">Reference proteome</keyword>
<organism evidence="1 2">
    <name type="scientific">Oesophagostomum dentatum</name>
    <name type="common">Nodular worm</name>
    <dbReference type="NCBI Taxonomy" id="61180"/>
    <lineage>
        <taxon>Eukaryota</taxon>
        <taxon>Metazoa</taxon>
        <taxon>Ecdysozoa</taxon>
        <taxon>Nematoda</taxon>
        <taxon>Chromadorea</taxon>
        <taxon>Rhabditida</taxon>
        <taxon>Rhabditina</taxon>
        <taxon>Rhabditomorpha</taxon>
        <taxon>Strongyloidea</taxon>
        <taxon>Strongylidae</taxon>
        <taxon>Oesophagostomum</taxon>
    </lineage>
</organism>
<evidence type="ECO:0008006" key="3">
    <source>
        <dbReference type="Google" id="ProtNLM"/>
    </source>
</evidence>
<evidence type="ECO:0000313" key="2">
    <source>
        <dbReference type="Proteomes" id="UP000053660"/>
    </source>
</evidence>
<dbReference type="InterPro" id="IPR015919">
    <property type="entry name" value="Cadherin-like_sf"/>
</dbReference>